<evidence type="ECO:0000313" key="2">
    <source>
        <dbReference type="Proteomes" id="UP001499882"/>
    </source>
</evidence>
<reference evidence="2" key="1">
    <citation type="journal article" date="2019" name="Int. J. Syst. Evol. Microbiol.">
        <title>The Global Catalogue of Microorganisms (GCM) 10K type strain sequencing project: providing services to taxonomists for standard genome sequencing and annotation.</title>
        <authorList>
            <consortium name="The Broad Institute Genomics Platform"/>
            <consortium name="The Broad Institute Genome Sequencing Center for Infectious Disease"/>
            <person name="Wu L."/>
            <person name="Ma J."/>
        </authorList>
    </citation>
    <scope>NUCLEOTIDE SEQUENCE [LARGE SCALE GENOMIC DNA]</scope>
    <source>
        <strain evidence="2">JCM 18532</strain>
    </source>
</reference>
<sequence length="423" mass="44208">MSSLDQRVKAGRPRWWATGPLLFGGVLCLLVASGLLAWSLTRDDPYVAPRPPAAAPSVDRTLAGGTLAAFASAVRDGDREAARALAPADDPAAGDILAALVANAEALDVSDFSVRYVDDDGAPSSDGAWDAAVDAVWRFRGFDRVSARAEIDAHLVDVGDRVALTGFGGGGRVSPVWLSGPVQVRRTPSTLVVVAGGPREADRYAARAEAAVPVVRAVLPAWRRGLVVEVPASTDGLEQALGAADGDYDQIAAVTTSADGSTVPDAPVHVFANPEVFGSLQRTGAQVVMSHEATHVAAGAWDSRTPLWLLEGFADYVALRDVDLPVEQSAAQIIAAVRRSGPPRQLPDAAAFGTRTPRLGATYESAWLACKVLAEQRGEPALVAFYRAVDRGQSVGAALRAEADLSVPELTAEWRDLLSGLAA</sequence>
<comment type="caution">
    <text evidence="1">The sequence shown here is derived from an EMBL/GenBank/DDBJ whole genome shotgun (WGS) entry which is preliminary data.</text>
</comment>
<evidence type="ECO:0008006" key="3">
    <source>
        <dbReference type="Google" id="ProtNLM"/>
    </source>
</evidence>
<dbReference type="Proteomes" id="UP001499882">
    <property type="component" value="Unassembled WGS sequence"/>
</dbReference>
<gene>
    <name evidence="1" type="ORF">GCM10023350_49890</name>
</gene>
<dbReference type="RefSeq" id="WP_345529825.1">
    <property type="nucleotide sequence ID" value="NZ_BAABKN010000036.1"/>
</dbReference>
<organism evidence="1 2">
    <name type="scientific">Nocardioides endophyticus</name>
    <dbReference type="NCBI Taxonomy" id="1353775"/>
    <lineage>
        <taxon>Bacteria</taxon>
        <taxon>Bacillati</taxon>
        <taxon>Actinomycetota</taxon>
        <taxon>Actinomycetes</taxon>
        <taxon>Propionibacteriales</taxon>
        <taxon>Nocardioidaceae</taxon>
        <taxon>Nocardioides</taxon>
    </lineage>
</organism>
<evidence type="ECO:0000313" key="1">
    <source>
        <dbReference type="EMBL" id="GAA4758194.1"/>
    </source>
</evidence>
<dbReference type="EMBL" id="BAABKN010000036">
    <property type="protein sequence ID" value="GAA4758194.1"/>
    <property type="molecule type" value="Genomic_DNA"/>
</dbReference>
<proteinExistence type="predicted"/>
<accession>A0ABP8ZK34</accession>
<protein>
    <recommendedName>
        <fullName evidence="3">Peptidase MA-like domain-containing protein</fullName>
    </recommendedName>
</protein>
<name>A0ABP8ZK34_9ACTN</name>
<keyword evidence="2" id="KW-1185">Reference proteome</keyword>